<keyword evidence="4 9" id="KW-0812">Transmembrane</keyword>
<evidence type="ECO:0000313" key="13">
    <source>
        <dbReference type="Proteomes" id="UP001295444"/>
    </source>
</evidence>
<keyword evidence="13" id="KW-1185">Reference proteome</keyword>
<evidence type="ECO:0000256" key="7">
    <source>
        <dbReference type="ARBA" id="ARBA00022989"/>
    </source>
</evidence>
<keyword evidence="8 10" id="KW-0472">Membrane</keyword>
<dbReference type="InterPro" id="IPR000500">
    <property type="entry name" value="Connexin"/>
</dbReference>
<comment type="similarity">
    <text evidence="9">Belongs to the connexin family.</text>
</comment>
<organism evidence="12 13">
    <name type="scientific">Pelobates cultripes</name>
    <name type="common">Western spadefoot toad</name>
    <dbReference type="NCBI Taxonomy" id="61616"/>
    <lineage>
        <taxon>Eukaryota</taxon>
        <taxon>Metazoa</taxon>
        <taxon>Chordata</taxon>
        <taxon>Craniata</taxon>
        <taxon>Vertebrata</taxon>
        <taxon>Euteleostomi</taxon>
        <taxon>Amphibia</taxon>
        <taxon>Batrachia</taxon>
        <taxon>Anura</taxon>
        <taxon>Pelobatoidea</taxon>
        <taxon>Pelobatidae</taxon>
        <taxon>Pelobates</taxon>
    </lineage>
</organism>
<dbReference type="Proteomes" id="UP001295444">
    <property type="component" value="Chromosome 01"/>
</dbReference>
<evidence type="ECO:0000256" key="10">
    <source>
        <dbReference type="SAM" id="Phobius"/>
    </source>
</evidence>
<evidence type="ECO:0000256" key="6">
    <source>
        <dbReference type="ARBA" id="ARBA00022949"/>
    </source>
</evidence>
<dbReference type="InterPro" id="IPR017990">
    <property type="entry name" value="Connexin_CS"/>
</dbReference>
<keyword evidence="6" id="KW-0965">Cell junction</keyword>
<evidence type="ECO:0000256" key="9">
    <source>
        <dbReference type="RuleBase" id="RU000630"/>
    </source>
</evidence>
<evidence type="ECO:0000259" key="11">
    <source>
        <dbReference type="SMART" id="SM01089"/>
    </source>
</evidence>
<evidence type="ECO:0000256" key="5">
    <source>
        <dbReference type="ARBA" id="ARBA00022868"/>
    </source>
</evidence>
<keyword evidence="7 10" id="KW-1133">Transmembrane helix</keyword>
<dbReference type="GO" id="GO:0007267">
    <property type="term" value="P:cell-cell signaling"/>
    <property type="evidence" value="ECO:0007669"/>
    <property type="project" value="TreeGrafter"/>
</dbReference>
<reference evidence="12" key="1">
    <citation type="submission" date="2022-03" db="EMBL/GenBank/DDBJ databases">
        <authorList>
            <person name="Alioto T."/>
            <person name="Alioto T."/>
            <person name="Gomez Garrido J."/>
        </authorList>
    </citation>
    <scope>NUCLEOTIDE SEQUENCE</scope>
</reference>
<feature type="non-terminal residue" evidence="12">
    <location>
        <position position="1"/>
    </location>
</feature>
<dbReference type="PROSITE" id="PS00408">
    <property type="entry name" value="CONNEXINS_2"/>
    <property type="match status" value="1"/>
</dbReference>
<dbReference type="InterPro" id="IPR038359">
    <property type="entry name" value="Connexin_N_sf"/>
</dbReference>
<dbReference type="PRINTS" id="PR00206">
    <property type="entry name" value="CONNEXIN"/>
</dbReference>
<name>A0AAD1R254_PELCU</name>
<dbReference type="PANTHER" id="PTHR11984">
    <property type="entry name" value="CONNEXIN"/>
    <property type="match status" value="1"/>
</dbReference>
<gene>
    <name evidence="12" type="ORF">PECUL_23A041784</name>
</gene>
<dbReference type="SMART" id="SM01089">
    <property type="entry name" value="Connexin_CCC"/>
    <property type="match status" value="1"/>
</dbReference>
<comment type="subcellular location">
    <subcellularLocation>
        <location evidence="1">Cell junction</location>
        <location evidence="1">Gap junction</location>
    </subcellularLocation>
    <subcellularLocation>
        <location evidence="2 9">Cell membrane</location>
        <topology evidence="2 9">Multi-pass membrane protein</topology>
    </subcellularLocation>
</comment>
<evidence type="ECO:0000313" key="12">
    <source>
        <dbReference type="EMBL" id="CAH2222371.1"/>
    </source>
</evidence>
<keyword evidence="5 9" id="KW-0303">Gap junction</keyword>
<dbReference type="GO" id="GO:0005922">
    <property type="term" value="C:connexin complex"/>
    <property type="evidence" value="ECO:0007669"/>
    <property type="project" value="InterPro"/>
</dbReference>
<proteinExistence type="inferred from homology"/>
<dbReference type="EMBL" id="OW240912">
    <property type="protein sequence ID" value="CAH2222371.1"/>
    <property type="molecule type" value="Genomic_DNA"/>
</dbReference>
<feature type="non-terminal residue" evidence="12">
    <location>
        <position position="122"/>
    </location>
</feature>
<accession>A0AAD1R254</accession>
<dbReference type="PANTHER" id="PTHR11984:SF120">
    <property type="entry name" value="GAP JUNCTION PROTEIN"/>
    <property type="match status" value="1"/>
</dbReference>
<evidence type="ECO:0000256" key="4">
    <source>
        <dbReference type="ARBA" id="ARBA00022692"/>
    </source>
</evidence>
<keyword evidence="3" id="KW-1003">Cell membrane</keyword>
<evidence type="ECO:0000256" key="2">
    <source>
        <dbReference type="ARBA" id="ARBA00004651"/>
    </source>
</evidence>
<dbReference type="Gene3D" id="1.20.1440.80">
    <property type="entry name" value="Gap junction channel protein cysteine-rich domain"/>
    <property type="match status" value="1"/>
</dbReference>
<dbReference type="AlphaFoldDB" id="A0AAD1R254"/>
<protein>
    <recommendedName>
        <fullName evidence="9">Gap junction protein</fullName>
    </recommendedName>
</protein>
<feature type="domain" description="Connexin cysteine-rich" evidence="11">
    <location>
        <begin position="4"/>
        <end position="51"/>
    </location>
</feature>
<dbReference type="InterPro" id="IPR013092">
    <property type="entry name" value="Connexin_N"/>
</dbReference>
<dbReference type="GO" id="GO:0005243">
    <property type="term" value="F:gap junction channel activity"/>
    <property type="evidence" value="ECO:0007669"/>
    <property type="project" value="TreeGrafter"/>
</dbReference>
<comment type="subunit">
    <text evidence="9">A connexon is composed of a hexamer of connexins.</text>
</comment>
<evidence type="ECO:0000256" key="8">
    <source>
        <dbReference type="ARBA" id="ARBA00023136"/>
    </source>
</evidence>
<evidence type="ECO:0000256" key="1">
    <source>
        <dbReference type="ARBA" id="ARBA00004610"/>
    </source>
</evidence>
<sequence>RSCVVKCSLSPCPNIVDCFISRPSEKNIFTVFMIAASAVCVLLNIIEVFYLIGKKCKEMFSNTTGALPLKNHRSHRTVILIRSHRVRGAGGWGPGEREKCREDFQSCGIRALCKSSSVGQMP</sequence>
<evidence type="ECO:0000256" key="3">
    <source>
        <dbReference type="ARBA" id="ARBA00022475"/>
    </source>
</evidence>
<feature type="transmembrane region" description="Helical" evidence="10">
    <location>
        <begin position="28"/>
        <end position="52"/>
    </location>
</feature>
<comment type="function">
    <text evidence="9">One gap junction consists of a cluster of closely packed pairs of transmembrane channels, the connexons, through which materials of low MW diffuse from one cell to a neighboring cell.</text>
</comment>
<dbReference type="Pfam" id="PF00029">
    <property type="entry name" value="Connexin"/>
    <property type="match status" value="1"/>
</dbReference>
<dbReference type="InterPro" id="IPR019570">
    <property type="entry name" value="Connexin_CCC"/>
</dbReference>